<dbReference type="InterPro" id="IPR048327">
    <property type="entry name" value="Dyp_perox_N"/>
</dbReference>
<evidence type="ECO:0000259" key="11">
    <source>
        <dbReference type="Pfam" id="PF20628"/>
    </source>
</evidence>
<comment type="cofactor">
    <cofactor evidence="1">
        <name>heme b</name>
        <dbReference type="ChEBI" id="CHEBI:60344"/>
    </cofactor>
</comment>
<dbReference type="PROSITE" id="PS51404">
    <property type="entry name" value="DYP_PEROXIDASE"/>
    <property type="match status" value="1"/>
</dbReference>
<keyword evidence="3" id="KW-0349">Heme</keyword>
<dbReference type="Proteomes" id="UP000271587">
    <property type="component" value="Chromosome"/>
</dbReference>
<dbReference type="AlphaFoldDB" id="A0A3G6J579"/>
<evidence type="ECO:0000256" key="8">
    <source>
        <dbReference type="ARBA" id="ARBA00025737"/>
    </source>
</evidence>
<dbReference type="SUPFAM" id="SSF54909">
    <property type="entry name" value="Dimeric alpha+beta barrel"/>
    <property type="match status" value="1"/>
</dbReference>
<reference evidence="12 13" key="1">
    <citation type="submission" date="2018-11" db="EMBL/GenBank/DDBJ databases">
        <authorList>
            <person name="Kleinhagauer T."/>
            <person name="Glaeser S.P."/>
            <person name="Spergser J."/>
            <person name="Ruckert C."/>
            <person name="Kaempfer P."/>
            <person name="Busse H.-J."/>
        </authorList>
    </citation>
    <scope>NUCLEOTIDE SEQUENCE [LARGE SCALE GENOMIC DNA]</scope>
    <source>
        <strain evidence="12 13">W8</strain>
    </source>
</reference>
<dbReference type="EC" id="1.11.1.-" evidence="12"/>
<evidence type="ECO:0000256" key="2">
    <source>
        <dbReference type="ARBA" id="ARBA00022559"/>
    </source>
</evidence>
<evidence type="ECO:0000313" key="13">
    <source>
        <dbReference type="Proteomes" id="UP000271587"/>
    </source>
</evidence>
<dbReference type="NCBIfam" id="TIGR01413">
    <property type="entry name" value="Dyp_perox_fam"/>
    <property type="match status" value="1"/>
</dbReference>
<keyword evidence="2 12" id="KW-0575">Peroxidase</keyword>
<sequence length="417" mass="45719" precursor="true">MEPQHFTSMPISRRGFLQSATVVSGAAVLAGTAPAHANAPQPDSGAACEVGSSTVAFDGSHQAGVQTVPAAQLNVIGLNLRAGVGIDDARRLFSLWTEDARRLTQGKNPLGSLEPEMVSNPSNLTITCGVGPRFFDIVGKSKQRPSWMNETLEFSKDQLRPEWGQTDIVLQVCCDDPVMLAFATRHMIRSSVDYAQQVWLQQGFLNAPGVKEPEATPRNLFGQKDGTVNPRSEEEYDAQVWIDDDDDSPKWLRGGSCLIVRRIAMNLDKWEKLDRESREVAVGRTLNSGAPLGQEDEFDTADFDKKDGLGLPVIDPRSHMALAAPPSDAPQQKLLRRAYNYDAPPLPGSEELSNAGLVFCCYQKDPRKQFIPIQRRLDASDRLNEWITHIGSAMYAVVPGTEEGGSEPYWAASLLQS</sequence>
<dbReference type="Pfam" id="PF04261">
    <property type="entry name" value="Dyp_perox_N"/>
    <property type="match status" value="1"/>
</dbReference>
<evidence type="ECO:0000256" key="1">
    <source>
        <dbReference type="ARBA" id="ARBA00001970"/>
    </source>
</evidence>
<dbReference type="InterPro" id="IPR006314">
    <property type="entry name" value="Dyp_peroxidase"/>
</dbReference>
<keyword evidence="13" id="KW-1185">Reference proteome</keyword>
<dbReference type="PANTHER" id="PTHR30521">
    <property type="entry name" value="DEFERROCHELATASE/PEROXIDASE"/>
    <property type="match status" value="1"/>
</dbReference>
<gene>
    <name evidence="12" type="primary">efeN2</name>
    <name evidence="12" type="ORF">CGERO_06265</name>
</gene>
<dbReference type="GO" id="GO:0046872">
    <property type="term" value="F:metal ion binding"/>
    <property type="evidence" value="ECO:0007669"/>
    <property type="project" value="UniProtKB-KW"/>
</dbReference>
<dbReference type="InterPro" id="IPR048328">
    <property type="entry name" value="Dyp_perox_C"/>
</dbReference>
<keyword evidence="4" id="KW-0479">Metal-binding</keyword>
<proteinExistence type="inferred from homology"/>
<dbReference type="GO" id="GO:0005829">
    <property type="term" value="C:cytosol"/>
    <property type="evidence" value="ECO:0007669"/>
    <property type="project" value="TreeGrafter"/>
</dbReference>
<evidence type="ECO:0000259" key="10">
    <source>
        <dbReference type="Pfam" id="PF04261"/>
    </source>
</evidence>
<keyword evidence="7" id="KW-0408">Iron</keyword>
<dbReference type="PROSITE" id="PS51318">
    <property type="entry name" value="TAT"/>
    <property type="match status" value="1"/>
</dbReference>
<evidence type="ECO:0000256" key="3">
    <source>
        <dbReference type="ARBA" id="ARBA00022617"/>
    </source>
</evidence>
<name>A0A3G6J579_9CORY</name>
<dbReference type="Pfam" id="PF20628">
    <property type="entry name" value="Dyp_perox_C"/>
    <property type="match status" value="1"/>
</dbReference>
<dbReference type="EMBL" id="CP033897">
    <property type="protein sequence ID" value="AZA11560.1"/>
    <property type="molecule type" value="Genomic_DNA"/>
</dbReference>
<feature type="domain" description="Dyp-type peroxidase C-terminal" evidence="11">
    <location>
        <begin position="216"/>
        <end position="401"/>
    </location>
</feature>
<dbReference type="OrthoDB" id="9781066at2"/>
<dbReference type="GO" id="GO:0004601">
    <property type="term" value="F:peroxidase activity"/>
    <property type="evidence" value="ECO:0007669"/>
    <property type="project" value="UniProtKB-KW"/>
</dbReference>
<keyword evidence="5" id="KW-0732">Signal</keyword>
<evidence type="ECO:0000256" key="7">
    <source>
        <dbReference type="ARBA" id="ARBA00023004"/>
    </source>
</evidence>
<feature type="region of interest" description="Disordered" evidence="9">
    <location>
        <begin position="213"/>
        <end position="232"/>
    </location>
</feature>
<dbReference type="InterPro" id="IPR011008">
    <property type="entry name" value="Dimeric_a/b-barrel"/>
</dbReference>
<evidence type="ECO:0000313" key="12">
    <source>
        <dbReference type="EMBL" id="AZA11560.1"/>
    </source>
</evidence>
<dbReference type="GO" id="GO:0020037">
    <property type="term" value="F:heme binding"/>
    <property type="evidence" value="ECO:0007669"/>
    <property type="project" value="InterPro"/>
</dbReference>
<evidence type="ECO:0000256" key="5">
    <source>
        <dbReference type="ARBA" id="ARBA00022729"/>
    </source>
</evidence>
<dbReference type="PANTHER" id="PTHR30521:SF4">
    <property type="entry name" value="DEFERROCHELATASE"/>
    <property type="match status" value="1"/>
</dbReference>
<keyword evidence="6 12" id="KW-0560">Oxidoreductase</keyword>
<dbReference type="InterPro" id="IPR006311">
    <property type="entry name" value="TAT_signal"/>
</dbReference>
<evidence type="ECO:0000256" key="4">
    <source>
        <dbReference type="ARBA" id="ARBA00022723"/>
    </source>
</evidence>
<dbReference type="KEGG" id="cgk:CGERO_06265"/>
<organism evidence="12 13">
    <name type="scientific">Corynebacterium gerontici</name>
    <dbReference type="NCBI Taxonomy" id="2079234"/>
    <lineage>
        <taxon>Bacteria</taxon>
        <taxon>Bacillati</taxon>
        <taxon>Actinomycetota</taxon>
        <taxon>Actinomycetes</taxon>
        <taxon>Mycobacteriales</taxon>
        <taxon>Corynebacteriaceae</taxon>
        <taxon>Corynebacterium</taxon>
    </lineage>
</organism>
<comment type="similarity">
    <text evidence="8">Belongs to the DyP-type peroxidase family.</text>
</comment>
<feature type="domain" description="Dyp-type peroxidase N-terminal" evidence="10">
    <location>
        <begin position="62"/>
        <end position="204"/>
    </location>
</feature>
<evidence type="ECO:0000256" key="6">
    <source>
        <dbReference type="ARBA" id="ARBA00023002"/>
    </source>
</evidence>
<accession>A0A3G6J579</accession>
<evidence type="ECO:0000256" key="9">
    <source>
        <dbReference type="SAM" id="MobiDB-lite"/>
    </source>
</evidence>
<protein>
    <submittedName>
        <fullName evidence="12">Putative deferrochelatase/peroxidase EfeN</fullName>
        <ecNumber evidence="12">1.11.1.-</ecNumber>
    </submittedName>
</protein>